<comment type="similarity">
    <text evidence="2">Belongs to the flavin monoamine oxidase family.</text>
</comment>
<organism evidence="6 7">
    <name type="scientific">Pseudomonas linyingensis</name>
    <dbReference type="NCBI Taxonomy" id="915471"/>
    <lineage>
        <taxon>Bacteria</taxon>
        <taxon>Pseudomonadati</taxon>
        <taxon>Pseudomonadota</taxon>
        <taxon>Gammaproteobacteria</taxon>
        <taxon>Pseudomonadales</taxon>
        <taxon>Pseudomonadaceae</taxon>
        <taxon>Pseudomonas</taxon>
    </lineage>
</organism>
<dbReference type="PANTHER" id="PTHR43563:SF1">
    <property type="entry name" value="AMINE OXIDASE [FLAVIN-CONTAINING] B"/>
    <property type="match status" value="1"/>
</dbReference>
<keyword evidence="7" id="KW-1185">Reference proteome</keyword>
<proteinExistence type="inferred from homology"/>
<evidence type="ECO:0000313" key="7">
    <source>
        <dbReference type="Proteomes" id="UP000242930"/>
    </source>
</evidence>
<evidence type="ECO:0000313" key="6">
    <source>
        <dbReference type="EMBL" id="SEI56002.1"/>
    </source>
</evidence>
<gene>
    <name evidence="6" type="ORF">SAMN05216201_10111</name>
</gene>
<dbReference type="Proteomes" id="UP000242930">
    <property type="component" value="Unassembled WGS sequence"/>
</dbReference>
<dbReference type="PANTHER" id="PTHR43563">
    <property type="entry name" value="AMINE OXIDASE"/>
    <property type="match status" value="1"/>
</dbReference>
<protein>
    <submittedName>
        <fullName evidence="6">Monoamine oxidase</fullName>
    </submittedName>
</protein>
<dbReference type="InterPro" id="IPR002937">
    <property type="entry name" value="Amino_oxidase"/>
</dbReference>
<name>A0A1H6RXT6_9PSED</name>
<evidence type="ECO:0000256" key="3">
    <source>
        <dbReference type="ARBA" id="ARBA00023002"/>
    </source>
</evidence>
<feature type="domain" description="Amine oxidase" evidence="5">
    <location>
        <begin position="15"/>
        <end position="441"/>
    </location>
</feature>
<dbReference type="AlphaFoldDB" id="A0A1H6RXT6"/>
<dbReference type="SUPFAM" id="SSF51905">
    <property type="entry name" value="FAD/NAD(P)-binding domain"/>
    <property type="match status" value="1"/>
</dbReference>
<evidence type="ECO:0000256" key="2">
    <source>
        <dbReference type="ARBA" id="ARBA00005995"/>
    </source>
</evidence>
<evidence type="ECO:0000256" key="1">
    <source>
        <dbReference type="ARBA" id="ARBA00001974"/>
    </source>
</evidence>
<keyword evidence="3" id="KW-0560">Oxidoreductase</keyword>
<dbReference type="SUPFAM" id="SSF54373">
    <property type="entry name" value="FAD-linked reductases, C-terminal domain"/>
    <property type="match status" value="1"/>
</dbReference>
<dbReference type="InterPro" id="IPR001613">
    <property type="entry name" value="Flavin_amine_oxidase"/>
</dbReference>
<dbReference type="InterPro" id="IPR050703">
    <property type="entry name" value="Flavin_MAO"/>
</dbReference>
<feature type="binding site" evidence="4">
    <location>
        <position position="230"/>
    </location>
    <ligand>
        <name>FAD</name>
        <dbReference type="ChEBI" id="CHEBI:57692"/>
    </ligand>
</feature>
<feature type="binding site" evidence="4">
    <location>
        <position position="16"/>
    </location>
    <ligand>
        <name>FAD</name>
        <dbReference type="ChEBI" id="CHEBI:57692"/>
    </ligand>
</feature>
<dbReference type="PRINTS" id="PR00757">
    <property type="entry name" value="AMINEOXDASEF"/>
</dbReference>
<feature type="binding site" evidence="4">
    <location>
        <begin position="35"/>
        <end position="36"/>
    </location>
    <ligand>
        <name>FAD</name>
        <dbReference type="ChEBI" id="CHEBI:57692"/>
    </ligand>
</feature>
<dbReference type="Pfam" id="PF01593">
    <property type="entry name" value="Amino_oxidase"/>
    <property type="match status" value="1"/>
</dbReference>
<sequence length="444" mass="47486">MTLQTAEVIVVGAGLSGLTAAWRLGWAGKDVRVLEAAPRIGGRILTRPFAAGQTVELGAGGIGERQVRLRQLVSELGLALESPPAEPAIGLQQLYGPALAGLPWLARLQLRRLWRQLEQQAALLSPEPAPEHAQAQALDRHSLADWLGARWLGRDARQLGGEMAELLFAGAPQAVSLLQALLQLRRQGGAAGLAELRLGRGQQRPAAGMQAICQGLTERLGEGLILDTPVLALEQDARGVELLTAQGRYRAGRVVLALPALLLVRMGFTPALAGWQDHGLRHLLPQSSVDAQLRYERPFWRERLPQIALPLCSAGGCLLLEQPPLQAGEGALGVRFTGAAARRFDAVQEPARRALLLDILGGLLGEPARTPLECLLQCWADEPFLRSAAVQWPAGGWSLQAASLRRPLGRVHFAGADLARRWPGSLEGAVEAGEQAAEEVLALG</sequence>
<dbReference type="OrthoDB" id="337830at2"/>
<dbReference type="EMBL" id="FNZE01000001">
    <property type="protein sequence ID" value="SEI56002.1"/>
    <property type="molecule type" value="Genomic_DNA"/>
</dbReference>
<dbReference type="InterPro" id="IPR036188">
    <property type="entry name" value="FAD/NAD-bd_sf"/>
</dbReference>
<evidence type="ECO:0000259" key="5">
    <source>
        <dbReference type="Pfam" id="PF01593"/>
    </source>
</evidence>
<dbReference type="STRING" id="915471.SAMN05216201_10111"/>
<comment type="cofactor">
    <cofactor evidence="1">
        <name>FAD</name>
        <dbReference type="ChEBI" id="CHEBI:57692"/>
    </cofactor>
</comment>
<dbReference type="RefSeq" id="WP_090304990.1">
    <property type="nucleotide sequence ID" value="NZ_FNZE01000001.1"/>
</dbReference>
<accession>A0A1H6RXT6</accession>
<dbReference type="GO" id="GO:0016491">
    <property type="term" value="F:oxidoreductase activity"/>
    <property type="evidence" value="ECO:0007669"/>
    <property type="project" value="UniProtKB-KW"/>
</dbReference>
<evidence type="ECO:0000256" key="4">
    <source>
        <dbReference type="PIRSR" id="PIRSR601613-1"/>
    </source>
</evidence>
<reference evidence="7" key="1">
    <citation type="submission" date="2016-10" db="EMBL/GenBank/DDBJ databases">
        <authorList>
            <person name="Varghese N."/>
            <person name="Submissions S."/>
        </authorList>
    </citation>
    <scope>NUCLEOTIDE SEQUENCE [LARGE SCALE GENOMIC DNA]</scope>
    <source>
        <strain evidence="7">LMG 25967</strain>
    </source>
</reference>
<dbReference type="Gene3D" id="3.50.50.60">
    <property type="entry name" value="FAD/NAD(P)-binding domain"/>
    <property type="match status" value="1"/>
</dbReference>